<gene>
    <name evidence="1" type="ORF">NPIL_253691</name>
</gene>
<dbReference type="Proteomes" id="UP000887013">
    <property type="component" value="Unassembled WGS sequence"/>
</dbReference>
<evidence type="ECO:0000313" key="1">
    <source>
        <dbReference type="EMBL" id="GFS81664.1"/>
    </source>
</evidence>
<dbReference type="AlphaFoldDB" id="A0A8X6T5T4"/>
<proteinExistence type="predicted"/>
<dbReference type="EMBL" id="BMAW01051646">
    <property type="protein sequence ID" value="GFS81664.1"/>
    <property type="molecule type" value="Genomic_DNA"/>
</dbReference>
<reference evidence="1" key="1">
    <citation type="submission" date="2020-08" db="EMBL/GenBank/DDBJ databases">
        <title>Multicomponent nature underlies the extraordinary mechanical properties of spider dragline silk.</title>
        <authorList>
            <person name="Kono N."/>
            <person name="Nakamura H."/>
            <person name="Mori M."/>
            <person name="Yoshida Y."/>
            <person name="Ohtoshi R."/>
            <person name="Malay A.D."/>
            <person name="Moran D.A.P."/>
            <person name="Tomita M."/>
            <person name="Numata K."/>
            <person name="Arakawa K."/>
        </authorList>
    </citation>
    <scope>NUCLEOTIDE SEQUENCE</scope>
</reference>
<evidence type="ECO:0000313" key="2">
    <source>
        <dbReference type="Proteomes" id="UP000887013"/>
    </source>
</evidence>
<organism evidence="1 2">
    <name type="scientific">Nephila pilipes</name>
    <name type="common">Giant wood spider</name>
    <name type="synonym">Nephila maculata</name>
    <dbReference type="NCBI Taxonomy" id="299642"/>
    <lineage>
        <taxon>Eukaryota</taxon>
        <taxon>Metazoa</taxon>
        <taxon>Ecdysozoa</taxon>
        <taxon>Arthropoda</taxon>
        <taxon>Chelicerata</taxon>
        <taxon>Arachnida</taxon>
        <taxon>Araneae</taxon>
        <taxon>Araneomorphae</taxon>
        <taxon>Entelegynae</taxon>
        <taxon>Araneoidea</taxon>
        <taxon>Nephilidae</taxon>
        <taxon>Nephila</taxon>
    </lineage>
</organism>
<protein>
    <submittedName>
        <fullName evidence="1">Uncharacterized protein</fullName>
    </submittedName>
</protein>
<keyword evidence="2" id="KW-1185">Reference proteome</keyword>
<accession>A0A8X6T5T4</accession>
<name>A0A8X6T5T4_NEPPI</name>
<comment type="caution">
    <text evidence="1">The sequence shown here is derived from an EMBL/GenBank/DDBJ whole genome shotgun (WGS) entry which is preliminary data.</text>
</comment>
<sequence>MYPLIIGNPSSLSWEDLSDGLLTPDHSGYGHMFCFWGRFCLPVCLCWEATNMKEGSVSVSEEWIGSTLHGSDSEKHSDGMDTAEAGLPQQPALPTPHQERMWRSQKYSDIRVSDVICVSWMALGLLLVALQLGWTWEDQCGKWDLI</sequence>